<dbReference type="RefSeq" id="WP_217746848.1">
    <property type="nucleotide sequence ID" value="NZ_JAHOEB010000002.1"/>
</dbReference>
<dbReference type="Pfam" id="PF00482">
    <property type="entry name" value="T2SSF"/>
    <property type="match status" value="2"/>
</dbReference>
<keyword evidence="3 6" id="KW-0812">Transmembrane</keyword>
<dbReference type="EMBL" id="JAHOEL010000002">
    <property type="protein sequence ID" value="MBV3391738.1"/>
    <property type="molecule type" value="Genomic_DNA"/>
</dbReference>
<dbReference type="InterPro" id="IPR018076">
    <property type="entry name" value="T2SS_GspF_dom"/>
</dbReference>
<name>A0AAW4MT31_9FIRM</name>
<evidence type="ECO:0000256" key="3">
    <source>
        <dbReference type="ARBA" id="ARBA00022692"/>
    </source>
</evidence>
<accession>A0AAW4MT31</accession>
<evidence type="ECO:0000313" key="11">
    <source>
        <dbReference type="Proteomes" id="UP001197492"/>
    </source>
</evidence>
<evidence type="ECO:0000256" key="4">
    <source>
        <dbReference type="ARBA" id="ARBA00022989"/>
    </source>
</evidence>
<comment type="caution">
    <text evidence="8">The sequence shown here is derived from an EMBL/GenBank/DDBJ whole genome shotgun (WGS) entry which is preliminary data.</text>
</comment>
<sequence>MDNDLLFLENLSNLLEQGYGIEETLLICKDINSHPSIDTILQKIYDGEDLTDALLDPHLPRLFIEFFTFFSMRSTISDAIKNSLKIYNEIISIRKKLTAQMTYPLILIVFLLFFSLFATFILFPKVTSLFSSFGMNPSLSFSILFFIIRLIPILIIGILVALIVSFVYFLIALKKKKYWIIERFLKVPFLKKYIQKYFTFKFCLYFNELLEDHIDSNTIITMLNENMTQSDIKIVLYEIYTRLKEGEQLENIIDGFPYFDHLFVSMYKMYLKNPEEIGSMRGYLDISQEQITYAVNKFTKFFVPIVYGFVAFFVITIYVAVIIPMMNVIGDI</sequence>
<protein>
    <submittedName>
        <fullName evidence="8">Type II secretion system F family protein</fullName>
    </submittedName>
</protein>
<gene>
    <name evidence="8" type="ORF">KSV97_00415</name>
    <name evidence="9" type="ORF">KSW06_00420</name>
</gene>
<dbReference type="Proteomes" id="UP001197492">
    <property type="component" value="Unassembled WGS sequence"/>
</dbReference>
<evidence type="ECO:0000313" key="10">
    <source>
        <dbReference type="Proteomes" id="UP001196408"/>
    </source>
</evidence>
<evidence type="ECO:0000256" key="2">
    <source>
        <dbReference type="ARBA" id="ARBA00022475"/>
    </source>
</evidence>
<keyword evidence="11" id="KW-1185">Reference proteome</keyword>
<keyword evidence="4 6" id="KW-1133">Transmembrane helix</keyword>
<keyword evidence="2" id="KW-1003">Cell membrane</keyword>
<organism evidence="8 10">
    <name type="scientific">Catenibacterium mitsuokai</name>
    <dbReference type="NCBI Taxonomy" id="100886"/>
    <lineage>
        <taxon>Bacteria</taxon>
        <taxon>Bacillati</taxon>
        <taxon>Bacillota</taxon>
        <taxon>Erysipelotrichia</taxon>
        <taxon>Erysipelotrichales</taxon>
        <taxon>Coprobacillaceae</taxon>
        <taxon>Catenibacterium</taxon>
    </lineage>
</organism>
<evidence type="ECO:0000259" key="7">
    <source>
        <dbReference type="Pfam" id="PF00482"/>
    </source>
</evidence>
<evidence type="ECO:0000313" key="9">
    <source>
        <dbReference type="EMBL" id="MBV3391738.1"/>
    </source>
</evidence>
<feature type="domain" description="Type II secretion system protein GspF" evidence="7">
    <location>
        <begin position="7"/>
        <end position="124"/>
    </location>
</feature>
<feature type="transmembrane region" description="Helical" evidence="6">
    <location>
        <begin position="143"/>
        <end position="173"/>
    </location>
</feature>
<proteinExistence type="predicted"/>
<dbReference type="EMBL" id="JAHOEF010000002">
    <property type="protein sequence ID" value="MBV3381715.1"/>
    <property type="molecule type" value="Genomic_DNA"/>
</dbReference>
<feature type="transmembrane region" description="Helical" evidence="6">
    <location>
        <begin position="301"/>
        <end position="326"/>
    </location>
</feature>
<evidence type="ECO:0000256" key="6">
    <source>
        <dbReference type="SAM" id="Phobius"/>
    </source>
</evidence>
<dbReference type="GO" id="GO:0005886">
    <property type="term" value="C:plasma membrane"/>
    <property type="evidence" value="ECO:0007669"/>
    <property type="project" value="UniProtKB-SubCell"/>
</dbReference>
<reference evidence="8 11" key="1">
    <citation type="submission" date="2021-06" db="EMBL/GenBank/DDBJ databases">
        <title>Collection of gut derived symbiotic bacterial strains cultured from healthy donors.</title>
        <authorList>
            <person name="Lin H."/>
            <person name="Littmann E."/>
            <person name="Pamer E.G."/>
        </authorList>
    </citation>
    <scope>NUCLEOTIDE SEQUENCE</scope>
    <source>
        <strain evidence="9 11">MSK.21.70</strain>
        <strain evidence="8">MSK.21.82</strain>
    </source>
</reference>
<feature type="transmembrane region" description="Helical" evidence="6">
    <location>
        <begin position="103"/>
        <end position="123"/>
    </location>
</feature>
<feature type="domain" description="Type II secretion system protein GspF" evidence="7">
    <location>
        <begin position="202"/>
        <end position="324"/>
    </location>
</feature>
<dbReference type="AlphaFoldDB" id="A0AAW4MT31"/>
<comment type="subcellular location">
    <subcellularLocation>
        <location evidence="1">Cell membrane</location>
        <topology evidence="1">Multi-pass membrane protein</topology>
    </subcellularLocation>
</comment>
<keyword evidence="5 6" id="KW-0472">Membrane</keyword>
<dbReference type="InterPro" id="IPR003004">
    <property type="entry name" value="GspF/PilC"/>
</dbReference>
<evidence type="ECO:0000256" key="5">
    <source>
        <dbReference type="ARBA" id="ARBA00023136"/>
    </source>
</evidence>
<dbReference type="Proteomes" id="UP001196408">
    <property type="component" value="Unassembled WGS sequence"/>
</dbReference>
<dbReference type="PANTHER" id="PTHR30012:SF0">
    <property type="entry name" value="TYPE II SECRETION SYSTEM PROTEIN F-RELATED"/>
    <property type="match status" value="1"/>
</dbReference>
<dbReference type="PANTHER" id="PTHR30012">
    <property type="entry name" value="GENERAL SECRETION PATHWAY PROTEIN"/>
    <property type="match status" value="1"/>
</dbReference>
<dbReference type="GeneID" id="301323366"/>
<evidence type="ECO:0000256" key="1">
    <source>
        <dbReference type="ARBA" id="ARBA00004651"/>
    </source>
</evidence>
<evidence type="ECO:0000313" key="8">
    <source>
        <dbReference type="EMBL" id="MBV3381715.1"/>
    </source>
</evidence>